<dbReference type="PANTHER" id="PTHR31144:SF1">
    <property type="entry name" value="UPF0602 PROTEIN C4ORF47"/>
    <property type="match status" value="1"/>
</dbReference>
<accession>A0A5J4NP52</accession>
<dbReference type="Pfam" id="PF15239">
    <property type="entry name" value="CFAP96-like"/>
    <property type="match status" value="1"/>
</dbReference>
<name>A0A5J4NP52_9TREM</name>
<proteinExistence type="inferred from homology"/>
<comment type="similarity">
    <text evidence="4">Belongs to the CFAP96 family.</text>
</comment>
<gene>
    <name evidence="6" type="ORF">DEA37_0002775</name>
</gene>
<evidence type="ECO:0000256" key="5">
    <source>
        <dbReference type="ARBA" id="ARBA00035693"/>
    </source>
</evidence>
<protein>
    <recommendedName>
        <fullName evidence="5">Cilia-and flagella-associated protein 96</fullName>
    </recommendedName>
</protein>
<dbReference type="PANTHER" id="PTHR31144">
    <property type="entry name" value="UPF0602 PROTEIN C4ORF47"/>
    <property type="match status" value="1"/>
</dbReference>
<reference evidence="6 7" key="1">
    <citation type="journal article" date="2019" name="Gigascience">
        <title>Whole-genome sequence of the oriental lung fluke Paragonimus westermani.</title>
        <authorList>
            <person name="Oey H."/>
            <person name="Zakrzewski M."/>
            <person name="Narain K."/>
            <person name="Devi K.R."/>
            <person name="Agatsuma T."/>
            <person name="Nawaratna S."/>
            <person name="Gobert G.N."/>
            <person name="Jones M.K."/>
            <person name="Ragan M.A."/>
            <person name="McManus D.P."/>
            <person name="Krause L."/>
        </authorList>
    </citation>
    <scope>NUCLEOTIDE SEQUENCE [LARGE SCALE GENOMIC DNA]</scope>
    <source>
        <strain evidence="6 7">IND2009</strain>
    </source>
</reference>
<evidence type="ECO:0000256" key="2">
    <source>
        <dbReference type="ARBA" id="ARBA00022490"/>
    </source>
</evidence>
<evidence type="ECO:0000256" key="1">
    <source>
        <dbReference type="ARBA" id="ARBA00004300"/>
    </source>
</evidence>
<organism evidence="6 7">
    <name type="scientific">Paragonimus westermani</name>
    <dbReference type="NCBI Taxonomy" id="34504"/>
    <lineage>
        <taxon>Eukaryota</taxon>
        <taxon>Metazoa</taxon>
        <taxon>Spiralia</taxon>
        <taxon>Lophotrochozoa</taxon>
        <taxon>Platyhelminthes</taxon>
        <taxon>Trematoda</taxon>
        <taxon>Digenea</taxon>
        <taxon>Plagiorchiida</taxon>
        <taxon>Troglotremata</taxon>
        <taxon>Troglotrematidae</taxon>
        <taxon>Paragonimus</taxon>
    </lineage>
</organism>
<evidence type="ECO:0000313" key="6">
    <source>
        <dbReference type="EMBL" id="KAA3677332.1"/>
    </source>
</evidence>
<keyword evidence="7" id="KW-1185">Reference proteome</keyword>
<keyword evidence="3" id="KW-0206">Cytoskeleton</keyword>
<dbReference type="InterPro" id="IPR029358">
    <property type="entry name" value="CFAP96"/>
</dbReference>
<dbReference type="EMBL" id="QNGE01001555">
    <property type="protein sequence ID" value="KAA3677332.1"/>
    <property type="molecule type" value="Genomic_DNA"/>
</dbReference>
<comment type="caution">
    <text evidence="6">The sequence shown here is derived from an EMBL/GenBank/DDBJ whole genome shotgun (WGS) entry which is preliminary data.</text>
</comment>
<keyword evidence="2" id="KW-0963">Cytoplasm</keyword>
<dbReference type="GO" id="GO:0005813">
    <property type="term" value="C:centrosome"/>
    <property type="evidence" value="ECO:0007669"/>
    <property type="project" value="UniProtKB-SubCell"/>
</dbReference>
<dbReference type="AlphaFoldDB" id="A0A5J4NP52"/>
<sequence>MAVFKMRPDLDRLGIFKEMSYHTIKDPYIESQFERGGSRHRGRQLLAGGTKLKSALPDGYFNEFKRIFAGDNKLDIVNLVRKQRSLMKRRNIGKDWIPSVPSKPISSSGSSYGTFSGPFSYFKPTSIKQSVSRTVGRNIITCPGKKGNGSYVDITINPYPKHSVDQYDLTEKLRRKELSNERSHIHKNGPFYNRTHSSCFFDPNPYHVKNARGRSHSAPPRPQTAKWLPFKPSSPAKLDGGCKDGCFESFPLYQSDKPRSEKPLSRNSPFHFATCPLNYPIASIVSTNVKRSVNSSNYKQVKAIVYV</sequence>
<evidence type="ECO:0000256" key="4">
    <source>
        <dbReference type="ARBA" id="ARBA00035656"/>
    </source>
</evidence>
<comment type="subcellular location">
    <subcellularLocation>
        <location evidence="1">Cytoplasm</location>
        <location evidence="1">Cytoskeleton</location>
        <location evidence="1">Microtubule organizing center</location>
        <location evidence="1">Centrosome</location>
    </subcellularLocation>
</comment>
<dbReference type="Proteomes" id="UP000324629">
    <property type="component" value="Unassembled WGS sequence"/>
</dbReference>
<dbReference type="GO" id="GO:0005881">
    <property type="term" value="C:cytoplasmic microtubule"/>
    <property type="evidence" value="ECO:0007669"/>
    <property type="project" value="TreeGrafter"/>
</dbReference>
<evidence type="ECO:0000313" key="7">
    <source>
        <dbReference type="Proteomes" id="UP000324629"/>
    </source>
</evidence>
<evidence type="ECO:0000256" key="3">
    <source>
        <dbReference type="ARBA" id="ARBA00023212"/>
    </source>
</evidence>